<sequence>MSTNGDKSGGGFFASIASSLTSFGNTMQKSVTGMLSYEGLEVINPEGGKEDAEAEAHQGRWKEETIDPLSSRDDLFLFHNGEPSGGMSEEVREAPPSNQQQQHGEVVEVVNVEAQERDVSTPVQTQGIIEVARISKNTAQDRPTPTFGKSNQQDSQNSSPWTLCIKEQEEHS</sequence>
<reference evidence="2 3" key="1">
    <citation type="submission" date="2020-10" db="EMBL/GenBank/DDBJ databases">
        <title>The Coptis chinensis genome and diversification of protoberbering-type alkaloids.</title>
        <authorList>
            <person name="Wang B."/>
            <person name="Shu S."/>
            <person name="Song C."/>
            <person name="Liu Y."/>
        </authorList>
    </citation>
    <scope>NUCLEOTIDE SEQUENCE [LARGE SCALE GENOMIC DNA]</scope>
    <source>
        <strain evidence="2">HL-2020</strain>
        <tissue evidence="2">Leaf</tissue>
    </source>
</reference>
<feature type="compositionally biased region" description="Basic and acidic residues" evidence="1">
    <location>
        <begin position="49"/>
        <end position="76"/>
    </location>
</feature>
<comment type="caution">
    <text evidence="2">The sequence shown here is derived from an EMBL/GenBank/DDBJ whole genome shotgun (WGS) entry which is preliminary data.</text>
</comment>
<evidence type="ECO:0000313" key="2">
    <source>
        <dbReference type="EMBL" id="KAF9611788.1"/>
    </source>
</evidence>
<dbReference type="OrthoDB" id="1743039at2759"/>
<dbReference type="Proteomes" id="UP000631114">
    <property type="component" value="Unassembled WGS sequence"/>
</dbReference>
<feature type="region of interest" description="Disordered" evidence="1">
    <location>
        <begin position="133"/>
        <end position="172"/>
    </location>
</feature>
<gene>
    <name evidence="2" type="ORF">IFM89_035773</name>
</gene>
<keyword evidence="3" id="KW-1185">Reference proteome</keyword>
<proteinExistence type="predicted"/>
<accession>A0A835I9I2</accession>
<dbReference type="AlphaFoldDB" id="A0A835I9I2"/>
<feature type="region of interest" description="Disordered" evidence="1">
    <location>
        <begin position="49"/>
        <end position="104"/>
    </location>
</feature>
<protein>
    <submittedName>
        <fullName evidence="2">Uncharacterized protein</fullName>
    </submittedName>
</protein>
<evidence type="ECO:0000313" key="3">
    <source>
        <dbReference type="Proteomes" id="UP000631114"/>
    </source>
</evidence>
<feature type="compositionally biased region" description="Polar residues" evidence="1">
    <location>
        <begin position="135"/>
        <end position="161"/>
    </location>
</feature>
<dbReference type="EMBL" id="JADFTS010000004">
    <property type="protein sequence ID" value="KAF9611788.1"/>
    <property type="molecule type" value="Genomic_DNA"/>
</dbReference>
<organism evidence="2 3">
    <name type="scientific">Coptis chinensis</name>
    <dbReference type="NCBI Taxonomy" id="261450"/>
    <lineage>
        <taxon>Eukaryota</taxon>
        <taxon>Viridiplantae</taxon>
        <taxon>Streptophyta</taxon>
        <taxon>Embryophyta</taxon>
        <taxon>Tracheophyta</taxon>
        <taxon>Spermatophyta</taxon>
        <taxon>Magnoliopsida</taxon>
        <taxon>Ranunculales</taxon>
        <taxon>Ranunculaceae</taxon>
        <taxon>Coptidoideae</taxon>
        <taxon>Coptis</taxon>
    </lineage>
</organism>
<name>A0A835I9I2_9MAGN</name>
<evidence type="ECO:0000256" key="1">
    <source>
        <dbReference type="SAM" id="MobiDB-lite"/>
    </source>
</evidence>